<name>A0A5C6A2X3_9BACT</name>
<feature type="region of interest" description="Disordered" evidence="1">
    <location>
        <begin position="1"/>
        <end position="51"/>
    </location>
</feature>
<accession>A0A5C6A2X3</accession>
<reference evidence="2 3" key="1">
    <citation type="submission" date="2019-02" db="EMBL/GenBank/DDBJ databases">
        <title>Deep-cultivation of Planctomycetes and their phenomic and genomic characterization uncovers novel biology.</title>
        <authorList>
            <person name="Wiegand S."/>
            <person name="Jogler M."/>
            <person name="Boedeker C."/>
            <person name="Pinto D."/>
            <person name="Vollmers J."/>
            <person name="Rivas-Marin E."/>
            <person name="Kohn T."/>
            <person name="Peeters S.H."/>
            <person name="Heuer A."/>
            <person name="Rast P."/>
            <person name="Oberbeckmann S."/>
            <person name="Bunk B."/>
            <person name="Jeske O."/>
            <person name="Meyerdierks A."/>
            <person name="Storesund J.E."/>
            <person name="Kallscheuer N."/>
            <person name="Luecker S."/>
            <person name="Lage O.M."/>
            <person name="Pohl T."/>
            <person name="Merkel B.J."/>
            <person name="Hornburger P."/>
            <person name="Mueller R.-W."/>
            <person name="Bruemmer F."/>
            <person name="Labrenz M."/>
            <person name="Spormann A.M."/>
            <person name="Op Den Camp H."/>
            <person name="Overmann J."/>
            <person name="Amann R."/>
            <person name="Jetten M.S.M."/>
            <person name="Mascher T."/>
            <person name="Medema M.H."/>
            <person name="Devos D.P."/>
            <person name="Kaster A.-K."/>
            <person name="Ovreas L."/>
            <person name="Rohde M."/>
            <person name="Galperin M.Y."/>
            <person name="Jogler C."/>
        </authorList>
    </citation>
    <scope>NUCLEOTIDE SEQUENCE [LARGE SCALE GENOMIC DNA]</scope>
    <source>
        <strain evidence="2 3">Pla52n</strain>
    </source>
</reference>
<dbReference type="AlphaFoldDB" id="A0A5C6A2X3"/>
<comment type="caution">
    <text evidence="2">The sequence shown here is derived from an EMBL/GenBank/DDBJ whole genome shotgun (WGS) entry which is preliminary data.</text>
</comment>
<dbReference type="EMBL" id="SJPN01000008">
    <property type="protein sequence ID" value="TWT93746.1"/>
    <property type="molecule type" value="Genomic_DNA"/>
</dbReference>
<gene>
    <name evidence="2" type="ORF">Pla52n_55740</name>
</gene>
<protein>
    <submittedName>
        <fullName evidence="2">Uncharacterized protein</fullName>
    </submittedName>
</protein>
<dbReference type="Proteomes" id="UP000320176">
    <property type="component" value="Unassembled WGS sequence"/>
</dbReference>
<evidence type="ECO:0000313" key="3">
    <source>
        <dbReference type="Proteomes" id="UP000320176"/>
    </source>
</evidence>
<proteinExistence type="predicted"/>
<evidence type="ECO:0000256" key="1">
    <source>
        <dbReference type="SAM" id="MobiDB-lite"/>
    </source>
</evidence>
<organism evidence="2 3">
    <name type="scientific">Stieleria varia</name>
    <dbReference type="NCBI Taxonomy" id="2528005"/>
    <lineage>
        <taxon>Bacteria</taxon>
        <taxon>Pseudomonadati</taxon>
        <taxon>Planctomycetota</taxon>
        <taxon>Planctomycetia</taxon>
        <taxon>Pirellulales</taxon>
        <taxon>Pirellulaceae</taxon>
        <taxon>Stieleria</taxon>
    </lineage>
</organism>
<sequence length="90" mass="9740">MGVQRMMQGIISLPASTSNSQSQMRRQRKTWGVNPMGGAPPRLKSRDAATDTSRILTQSVAASAACLASLRNVTWDLRPRLYAFAASAAF</sequence>
<feature type="compositionally biased region" description="Polar residues" evidence="1">
    <location>
        <begin position="14"/>
        <end position="24"/>
    </location>
</feature>
<evidence type="ECO:0000313" key="2">
    <source>
        <dbReference type="EMBL" id="TWT93746.1"/>
    </source>
</evidence>
<keyword evidence="3" id="KW-1185">Reference proteome</keyword>